<dbReference type="EMBL" id="RBXO01000001">
    <property type="protein sequence ID" value="RKT54786.1"/>
    <property type="molecule type" value="Genomic_DNA"/>
</dbReference>
<dbReference type="AlphaFoldDB" id="A0A495VZL6"/>
<dbReference type="PANTHER" id="PTHR43798">
    <property type="entry name" value="MONOACYLGLYCEROL LIPASE"/>
    <property type="match status" value="1"/>
</dbReference>
<dbReference type="OrthoDB" id="4944883at2"/>
<dbReference type="PRINTS" id="PR00111">
    <property type="entry name" value="ABHYDROLASE"/>
</dbReference>
<dbReference type="InterPro" id="IPR050266">
    <property type="entry name" value="AB_hydrolase_sf"/>
</dbReference>
<gene>
    <name evidence="2" type="ORF">C8E97_3435</name>
</gene>
<keyword evidence="3" id="KW-1185">Reference proteome</keyword>
<evidence type="ECO:0000313" key="3">
    <source>
        <dbReference type="Proteomes" id="UP000282084"/>
    </source>
</evidence>
<proteinExistence type="predicted"/>
<evidence type="ECO:0000313" key="2">
    <source>
        <dbReference type="EMBL" id="RKT54786.1"/>
    </source>
</evidence>
<dbReference type="Gene3D" id="3.40.50.1820">
    <property type="entry name" value="alpha/beta hydrolase"/>
    <property type="match status" value="1"/>
</dbReference>
<dbReference type="SUPFAM" id="SSF53474">
    <property type="entry name" value="alpha/beta-Hydrolases"/>
    <property type="match status" value="1"/>
</dbReference>
<dbReference type="GO" id="GO:0003824">
    <property type="term" value="F:catalytic activity"/>
    <property type="evidence" value="ECO:0007669"/>
    <property type="project" value="UniProtKB-ARBA"/>
</dbReference>
<dbReference type="Pfam" id="PF00561">
    <property type="entry name" value="Abhydrolase_1"/>
    <property type="match status" value="1"/>
</dbReference>
<feature type="domain" description="AB hydrolase-1" evidence="1">
    <location>
        <begin position="20"/>
        <end position="243"/>
    </location>
</feature>
<dbReference type="Proteomes" id="UP000282084">
    <property type="component" value="Unassembled WGS sequence"/>
</dbReference>
<dbReference type="InterPro" id="IPR029058">
    <property type="entry name" value="AB_hydrolase_fold"/>
</dbReference>
<reference evidence="2 3" key="1">
    <citation type="submission" date="2018-10" db="EMBL/GenBank/DDBJ databases">
        <title>Sequencing the genomes of 1000 actinobacteria strains.</title>
        <authorList>
            <person name="Klenk H.-P."/>
        </authorList>
    </citation>
    <scope>NUCLEOTIDE SEQUENCE [LARGE SCALE GENOMIC DNA]</scope>
    <source>
        <strain evidence="2 3">DSM 43800</strain>
    </source>
</reference>
<organism evidence="2 3">
    <name type="scientific">Saccharothrix australiensis</name>
    <dbReference type="NCBI Taxonomy" id="2072"/>
    <lineage>
        <taxon>Bacteria</taxon>
        <taxon>Bacillati</taxon>
        <taxon>Actinomycetota</taxon>
        <taxon>Actinomycetes</taxon>
        <taxon>Pseudonocardiales</taxon>
        <taxon>Pseudonocardiaceae</taxon>
        <taxon>Saccharothrix</taxon>
    </lineage>
</organism>
<protein>
    <submittedName>
        <fullName evidence="2">Pimeloyl-ACP methyl ester carboxylesterase</fullName>
    </submittedName>
</protein>
<dbReference type="PANTHER" id="PTHR43798:SF33">
    <property type="entry name" value="HYDROLASE, PUTATIVE (AFU_ORTHOLOGUE AFUA_2G14860)-RELATED"/>
    <property type="match status" value="1"/>
</dbReference>
<name>A0A495VZL6_9PSEU</name>
<dbReference type="GO" id="GO:0016020">
    <property type="term" value="C:membrane"/>
    <property type="evidence" value="ECO:0007669"/>
    <property type="project" value="TreeGrafter"/>
</dbReference>
<evidence type="ECO:0000259" key="1">
    <source>
        <dbReference type="Pfam" id="PF00561"/>
    </source>
</evidence>
<comment type="caution">
    <text evidence="2">The sequence shown here is derived from an EMBL/GenBank/DDBJ whole genome shotgun (WGS) entry which is preliminary data.</text>
</comment>
<sequence length="264" mass="26789">MPSVAAVRTPREPLVTGSGPALVLAHGAGSDLDDSFGPVIDRLARAHRVIGADYPGSGANPRAPLTLDGLADHVVAAADAAGADRFALLGFSMGTAVAVRAATRHPDRVTALVLSAGLAHPDARLRLAVDVWRALADRPRTLAAYLTLVVNSPDWVASRPPAALAAQLTSFAATAPPGVDDQLALLRDVDVRADLPSITAPTLVVAARADVLVRPAHSARLAAGIPGATLVTLDCGHAIAAEDPDGWATAVTRFLAGLGGPAQG</sequence>
<accession>A0A495VZL6</accession>
<dbReference type="InterPro" id="IPR000073">
    <property type="entry name" value="AB_hydrolase_1"/>
</dbReference>